<dbReference type="STRING" id="112903.SAMN04490178_12244"/>
<name>A0A1H8XCR3_9FIRM</name>
<keyword evidence="6" id="KW-0963">Cytoplasm</keyword>
<feature type="binding site" evidence="6">
    <location>
        <position position="108"/>
    </location>
    <ligand>
        <name>S-adenosyl-L-methionine</name>
        <dbReference type="ChEBI" id="CHEBI:59789"/>
    </ligand>
</feature>
<evidence type="ECO:0000256" key="6">
    <source>
        <dbReference type="HAMAP-Rule" id="MF_00658"/>
    </source>
</evidence>
<dbReference type="RefSeq" id="WP_091749674.1">
    <property type="nucleotide sequence ID" value="NZ_FODY01000022.1"/>
</dbReference>
<comment type="subunit">
    <text evidence="6">Homodimer.</text>
</comment>
<dbReference type="GO" id="GO:0070038">
    <property type="term" value="F:rRNA (pseudouridine-N3-)-methyltransferase activity"/>
    <property type="evidence" value="ECO:0007669"/>
    <property type="project" value="UniProtKB-UniRule"/>
</dbReference>
<proteinExistence type="inferred from homology"/>
<accession>A0A1H8XCR3</accession>
<evidence type="ECO:0000256" key="3">
    <source>
        <dbReference type="ARBA" id="ARBA00022679"/>
    </source>
</evidence>
<dbReference type="InterPro" id="IPR003742">
    <property type="entry name" value="RlmH-like"/>
</dbReference>
<dbReference type="EC" id="2.1.1.177" evidence="6"/>
<comment type="catalytic activity">
    <reaction evidence="6">
        <text>pseudouridine(1915) in 23S rRNA + S-adenosyl-L-methionine = N(3)-methylpseudouridine(1915) in 23S rRNA + S-adenosyl-L-homocysteine + H(+)</text>
        <dbReference type="Rhea" id="RHEA:42752"/>
        <dbReference type="Rhea" id="RHEA-COMP:10221"/>
        <dbReference type="Rhea" id="RHEA-COMP:10222"/>
        <dbReference type="ChEBI" id="CHEBI:15378"/>
        <dbReference type="ChEBI" id="CHEBI:57856"/>
        <dbReference type="ChEBI" id="CHEBI:59789"/>
        <dbReference type="ChEBI" id="CHEBI:65314"/>
        <dbReference type="ChEBI" id="CHEBI:74486"/>
        <dbReference type="EC" id="2.1.1.177"/>
    </reaction>
</comment>
<feature type="binding site" evidence="6">
    <location>
        <begin position="127"/>
        <end position="132"/>
    </location>
    <ligand>
        <name>S-adenosyl-L-methionine</name>
        <dbReference type="ChEBI" id="CHEBI:59789"/>
    </ligand>
</feature>
<dbReference type="NCBIfam" id="TIGR00246">
    <property type="entry name" value="tRNA_RlmH_YbeA"/>
    <property type="match status" value="1"/>
</dbReference>
<dbReference type="PANTHER" id="PTHR33603">
    <property type="entry name" value="METHYLTRANSFERASE"/>
    <property type="match status" value="1"/>
</dbReference>
<dbReference type="AlphaFoldDB" id="A0A1H8XCR3"/>
<evidence type="ECO:0000313" key="7">
    <source>
        <dbReference type="EMBL" id="SEP37643.1"/>
    </source>
</evidence>
<dbReference type="OrthoDB" id="9806643at2"/>
<reference evidence="7 8" key="1">
    <citation type="submission" date="2016-10" db="EMBL/GenBank/DDBJ databases">
        <authorList>
            <person name="de Groot N.N."/>
        </authorList>
    </citation>
    <scope>NUCLEOTIDE SEQUENCE [LARGE SCALE GENOMIC DNA]</scope>
    <source>
        <strain evidence="7 8">DSM 13305</strain>
    </source>
</reference>
<dbReference type="Proteomes" id="UP000198847">
    <property type="component" value="Unassembled WGS sequence"/>
</dbReference>
<evidence type="ECO:0000313" key="8">
    <source>
        <dbReference type="Proteomes" id="UP000198847"/>
    </source>
</evidence>
<dbReference type="CDD" id="cd18081">
    <property type="entry name" value="RlmH-like"/>
    <property type="match status" value="1"/>
</dbReference>
<dbReference type="Pfam" id="PF02590">
    <property type="entry name" value="SPOUT_MTase"/>
    <property type="match status" value="1"/>
</dbReference>
<keyword evidence="2 6" id="KW-0489">Methyltransferase</keyword>
<keyword evidence="8" id="KW-1185">Reference proteome</keyword>
<comment type="similarity">
    <text evidence="5 6">Belongs to the RNA methyltransferase RlmH family.</text>
</comment>
<dbReference type="PANTHER" id="PTHR33603:SF1">
    <property type="entry name" value="RIBOSOMAL RNA LARGE SUBUNIT METHYLTRANSFERASE H"/>
    <property type="match status" value="1"/>
</dbReference>
<comment type="subcellular location">
    <subcellularLocation>
        <location evidence="6">Cytoplasm</location>
    </subcellularLocation>
</comment>
<comment type="function">
    <text evidence="6">Specifically methylates the pseudouridine at position 1915 (m3Psi1915) in 23S rRNA.</text>
</comment>
<evidence type="ECO:0000256" key="4">
    <source>
        <dbReference type="ARBA" id="ARBA00022691"/>
    </source>
</evidence>
<dbReference type="NCBIfam" id="NF000985">
    <property type="entry name" value="PRK00103.1-3"/>
    <property type="match status" value="1"/>
</dbReference>
<dbReference type="PIRSF" id="PIRSF004505">
    <property type="entry name" value="MT_bac"/>
    <property type="match status" value="1"/>
</dbReference>
<evidence type="ECO:0000256" key="1">
    <source>
        <dbReference type="ARBA" id="ARBA00022552"/>
    </source>
</evidence>
<keyword evidence="3 6" id="KW-0808">Transferase</keyword>
<dbReference type="EMBL" id="FODY01000022">
    <property type="protein sequence ID" value="SEP37643.1"/>
    <property type="molecule type" value="Genomic_DNA"/>
</dbReference>
<evidence type="ECO:0000256" key="5">
    <source>
        <dbReference type="ARBA" id="ARBA00038303"/>
    </source>
</evidence>
<organism evidence="7 8">
    <name type="scientific">Propionispora vibrioides</name>
    <dbReference type="NCBI Taxonomy" id="112903"/>
    <lineage>
        <taxon>Bacteria</taxon>
        <taxon>Bacillati</taxon>
        <taxon>Bacillota</taxon>
        <taxon>Negativicutes</taxon>
        <taxon>Selenomonadales</taxon>
        <taxon>Sporomusaceae</taxon>
        <taxon>Propionispora</taxon>
    </lineage>
</organism>
<dbReference type="InterPro" id="IPR029028">
    <property type="entry name" value="Alpha/beta_knot_MTases"/>
</dbReference>
<sequence>MKITVVAVGKIKEKYLTAGIAEFAKRLTPYCKFSIVEVDEEKMPDNPSAAEKVKALAREGERMLKYIKADSYLIVLDVAGKLASSEELSAKLDHLALTGKSDITFAIGGAFGLADNIRTAANERLSFSKMTFTHQMIRLLLTEQIYRAFKISRGEPYHW</sequence>
<gene>
    <name evidence="6" type="primary">rlmH</name>
    <name evidence="7" type="ORF">SAMN04490178_12244</name>
</gene>
<dbReference type="Gene3D" id="3.40.1280.10">
    <property type="match status" value="1"/>
</dbReference>
<keyword evidence="1 6" id="KW-0698">rRNA processing</keyword>
<feature type="binding site" evidence="6">
    <location>
        <position position="76"/>
    </location>
    <ligand>
        <name>S-adenosyl-L-methionine</name>
        <dbReference type="ChEBI" id="CHEBI:59789"/>
    </ligand>
</feature>
<dbReference type="HAMAP" id="MF_00658">
    <property type="entry name" value="23SrRNA_methyltr_H"/>
    <property type="match status" value="1"/>
</dbReference>
<dbReference type="GO" id="GO:0005737">
    <property type="term" value="C:cytoplasm"/>
    <property type="evidence" value="ECO:0007669"/>
    <property type="project" value="UniProtKB-SubCell"/>
</dbReference>
<keyword evidence="4 6" id="KW-0949">S-adenosyl-L-methionine</keyword>
<dbReference type="SUPFAM" id="SSF75217">
    <property type="entry name" value="alpha/beta knot"/>
    <property type="match status" value="1"/>
</dbReference>
<evidence type="ECO:0000256" key="2">
    <source>
        <dbReference type="ARBA" id="ARBA00022603"/>
    </source>
</evidence>
<dbReference type="InterPro" id="IPR029026">
    <property type="entry name" value="tRNA_m1G_MTases_N"/>
</dbReference>
<protein>
    <recommendedName>
        <fullName evidence="6">Ribosomal RNA large subunit methyltransferase H</fullName>
        <ecNumber evidence="6">2.1.1.177</ecNumber>
    </recommendedName>
    <alternativeName>
        <fullName evidence="6">23S rRNA (pseudouridine1915-N3)-methyltransferase</fullName>
    </alternativeName>
    <alternativeName>
        <fullName evidence="6">23S rRNA m3Psi1915 methyltransferase</fullName>
    </alternativeName>
    <alternativeName>
        <fullName evidence="6">rRNA (pseudouridine-N3-)-methyltransferase RlmH</fullName>
    </alternativeName>
</protein>